<dbReference type="EMBL" id="LXWW01000219">
    <property type="protein sequence ID" value="OAO14713.1"/>
    <property type="molecule type" value="Genomic_DNA"/>
</dbReference>
<name>A0A196SCI0_BLAHN</name>
<evidence type="ECO:0000313" key="2">
    <source>
        <dbReference type="Proteomes" id="UP000078348"/>
    </source>
</evidence>
<accession>A0A196SCI0</accession>
<gene>
    <name evidence="1" type="ORF">AV274_3624</name>
</gene>
<dbReference type="PANTHER" id="PTHR34724">
    <property type="entry name" value="OS12G0596101 PROTEIN"/>
    <property type="match status" value="1"/>
</dbReference>
<sequence>MCHKSVCSSCNKPTWVGCGRHVESALQGIPEEERCHCKPWTQEMVNENGGGKGCLIF</sequence>
<dbReference type="Proteomes" id="UP000078348">
    <property type="component" value="Unassembled WGS sequence"/>
</dbReference>
<organism evidence="1 2">
    <name type="scientific">Blastocystis sp. subtype 1 (strain ATCC 50177 / NandII)</name>
    <dbReference type="NCBI Taxonomy" id="478820"/>
    <lineage>
        <taxon>Eukaryota</taxon>
        <taxon>Sar</taxon>
        <taxon>Stramenopiles</taxon>
        <taxon>Bigyra</taxon>
        <taxon>Opalozoa</taxon>
        <taxon>Opalinata</taxon>
        <taxon>Blastocystidae</taxon>
        <taxon>Blastocystis</taxon>
    </lineage>
</organism>
<keyword evidence="2" id="KW-1185">Reference proteome</keyword>
<protein>
    <submittedName>
        <fullName evidence="1">Uncharacterized protein</fullName>
    </submittedName>
</protein>
<reference evidence="1 2" key="1">
    <citation type="submission" date="2016-05" db="EMBL/GenBank/DDBJ databases">
        <title>Nuclear genome of Blastocystis sp. subtype 1 NandII.</title>
        <authorList>
            <person name="Gentekaki E."/>
            <person name="Curtis B."/>
            <person name="Stairs C."/>
            <person name="Eme L."/>
            <person name="Herman E."/>
            <person name="Klimes V."/>
            <person name="Arias M.C."/>
            <person name="Elias M."/>
            <person name="Hilliou F."/>
            <person name="Klute M."/>
            <person name="Malik S.-B."/>
            <person name="Pightling A."/>
            <person name="Rachubinski R."/>
            <person name="Salas D."/>
            <person name="Schlacht A."/>
            <person name="Suga H."/>
            <person name="Archibald J."/>
            <person name="Ball S.G."/>
            <person name="Clark G."/>
            <person name="Dacks J."/>
            <person name="Van Der Giezen M."/>
            <person name="Tsaousis A."/>
            <person name="Roger A."/>
        </authorList>
    </citation>
    <scope>NUCLEOTIDE SEQUENCE [LARGE SCALE GENOMIC DNA]</scope>
    <source>
        <strain evidence="2">ATCC 50177 / NandII</strain>
    </source>
</reference>
<evidence type="ECO:0000313" key="1">
    <source>
        <dbReference type="EMBL" id="OAO14713.1"/>
    </source>
</evidence>
<dbReference type="PANTHER" id="PTHR34724:SF2">
    <property type="entry name" value="OS12G0596101 PROTEIN"/>
    <property type="match status" value="1"/>
</dbReference>
<proteinExistence type="predicted"/>
<comment type="caution">
    <text evidence="1">The sequence shown here is derived from an EMBL/GenBank/DDBJ whole genome shotgun (WGS) entry which is preliminary data.</text>
</comment>
<dbReference type="AlphaFoldDB" id="A0A196SCI0"/>
<dbReference type="OrthoDB" id="88410at2759"/>